<dbReference type="GO" id="GO:0009097">
    <property type="term" value="P:isoleucine biosynthetic process"/>
    <property type="evidence" value="ECO:0007669"/>
    <property type="project" value="UniProtKB-UniPathway"/>
</dbReference>
<gene>
    <name evidence="7" type="ORF">METZ01_LOCUS64556</name>
</gene>
<dbReference type="InterPro" id="IPR004789">
    <property type="entry name" value="Acetalactate_synth_ssu"/>
</dbReference>
<dbReference type="Gene3D" id="3.30.70.1150">
    <property type="entry name" value="ACT-like. Chain A, domain 2"/>
    <property type="match status" value="1"/>
</dbReference>
<comment type="pathway">
    <text evidence="1">Amino-acid biosynthesis; L-isoleucine biosynthesis; L-isoleucine from 2-oxobutanoate: step 1/4.</text>
</comment>
<dbReference type="AlphaFoldDB" id="A0A381T697"/>
<dbReference type="GO" id="GO:0003984">
    <property type="term" value="F:acetolactate synthase activity"/>
    <property type="evidence" value="ECO:0007669"/>
    <property type="project" value="TreeGrafter"/>
</dbReference>
<accession>A0A381T697</accession>
<evidence type="ECO:0000256" key="5">
    <source>
        <dbReference type="ARBA" id="ARBA00023304"/>
    </source>
</evidence>
<evidence type="ECO:0000259" key="6">
    <source>
        <dbReference type="PROSITE" id="PS51671"/>
    </source>
</evidence>
<evidence type="ECO:0000313" key="7">
    <source>
        <dbReference type="EMBL" id="SVA11702.1"/>
    </source>
</evidence>
<dbReference type="Pfam" id="PF22629">
    <property type="entry name" value="ACT_AHAS_ss"/>
    <property type="match status" value="1"/>
</dbReference>
<dbReference type="InterPro" id="IPR002912">
    <property type="entry name" value="ACT_dom"/>
</dbReference>
<comment type="similarity">
    <text evidence="3">Belongs to the acetolactate synthase small subunit family.</text>
</comment>
<dbReference type="GO" id="GO:0005829">
    <property type="term" value="C:cytosol"/>
    <property type="evidence" value="ECO:0007669"/>
    <property type="project" value="TreeGrafter"/>
</dbReference>
<dbReference type="GO" id="GO:1990610">
    <property type="term" value="F:acetolactate synthase regulator activity"/>
    <property type="evidence" value="ECO:0007669"/>
    <property type="project" value="InterPro"/>
</dbReference>
<evidence type="ECO:0000256" key="4">
    <source>
        <dbReference type="ARBA" id="ARBA00022605"/>
    </source>
</evidence>
<dbReference type="UniPathway" id="UPA00049">
    <property type="reaction ID" value="UER00059"/>
</dbReference>
<dbReference type="InterPro" id="IPR019455">
    <property type="entry name" value="Acetolactate_synth_ssu_C"/>
</dbReference>
<dbReference type="InterPro" id="IPR054480">
    <property type="entry name" value="AHAS_small-like_ACT"/>
</dbReference>
<dbReference type="NCBIfam" id="TIGR00119">
    <property type="entry name" value="acolac_sm"/>
    <property type="match status" value="1"/>
</dbReference>
<dbReference type="NCBIfam" id="NF008864">
    <property type="entry name" value="PRK11895.1"/>
    <property type="match status" value="1"/>
</dbReference>
<organism evidence="7">
    <name type="scientific">marine metagenome</name>
    <dbReference type="NCBI Taxonomy" id="408172"/>
    <lineage>
        <taxon>unclassified sequences</taxon>
        <taxon>metagenomes</taxon>
        <taxon>ecological metagenomes</taxon>
    </lineage>
</organism>
<dbReference type="CDD" id="cd04878">
    <property type="entry name" value="ACT_AHAS"/>
    <property type="match status" value="1"/>
</dbReference>
<evidence type="ECO:0000256" key="1">
    <source>
        <dbReference type="ARBA" id="ARBA00004974"/>
    </source>
</evidence>
<dbReference type="Pfam" id="PF10369">
    <property type="entry name" value="ALS_ss_C"/>
    <property type="match status" value="1"/>
</dbReference>
<dbReference type="InterPro" id="IPR027271">
    <property type="entry name" value="Acetolactate_synth/TF_NikR_C"/>
</dbReference>
<proteinExistence type="inferred from homology"/>
<comment type="pathway">
    <text evidence="2">Amino-acid biosynthesis; L-valine biosynthesis; L-valine from pyruvate: step 1/4.</text>
</comment>
<keyword evidence="4" id="KW-0028">Amino-acid biosynthesis</keyword>
<protein>
    <recommendedName>
        <fullName evidence="6">ACT domain-containing protein</fullName>
    </recommendedName>
</protein>
<dbReference type="PANTHER" id="PTHR30239:SF0">
    <property type="entry name" value="ACETOLACTATE SYNTHASE SMALL SUBUNIT 1, CHLOROPLASTIC"/>
    <property type="match status" value="1"/>
</dbReference>
<evidence type="ECO:0000256" key="2">
    <source>
        <dbReference type="ARBA" id="ARBA00005025"/>
    </source>
</evidence>
<dbReference type="UniPathway" id="UPA00047">
    <property type="reaction ID" value="UER00055"/>
</dbReference>
<sequence>MNKSVYDTPSGIDPTNRYIITVLVDNEPGVLARVVGMFSGRGYNIDSLNVAEVVTNEHLSRITIVTHGTSEVIDLIRKQLMTIVPVHSVTNLEDEGSPVEAEVALIYLKVDDSNKKDVFNICDFYRARKIENEHNTSIFEIAGTSDRIDSFIKEINKLVEIEVVRSGPVAISSLERNTEEK</sequence>
<evidence type="ECO:0000256" key="3">
    <source>
        <dbReference type="ARBA" id="ARBA00006341"/>
    </source>
</evidence>
<dbReference type="PANTHER" id="PTHR30239">
    <property type="entry name" value="ACETOLACTATE SYNTHASE SMALL SUBUNIT"/>
    <property type="match status" value="1"/>
</dbReference>
<dbReference type="InterPro" id="IPR045865">
    <property type="entry name" value="ACT-like_dom_sf"/>
</dbReference>
<dbReference type="GO" id="GO:0009099">
    <property type="term" value="P:L-valine biosynthetic process"/>
    <property type="evidence" value="ECO:0007669"/>
    <property type="project" value="UniProtKB-UniPathway"/>
</dbReference>
<dbReference type="InterPro" id="IPR039557">
    <property type="entry name" value="AHAS_ACT"/>
</dbReference>
<keyword evidence="5" id="KW-0100">Branched-chain amino acid biosynthesis</keyword>
<dbReference type="PROSITE" id="PS51671">
    <property type="entry name" value="ACT"/>
    <property type="match status" value="1"/>
</dbReference>
<feature type="domain" description="ACT" evidence="6">
    <location>
        <begin position="19"/>
        <end position="94"/>
    </location>
</feature>
<name>A0A381T697_9ZZZZ</name>
<dbReference type="SUPFAM" id="SSF55021">
    <property type="entry name" value="ACT-like"/>
    <property type="match status" value="2"/>
</dbReference>
<dbReference type="Gene3D" id="3.30.70.260">
    <property type="match status" value="1"/>
</dbReference>
<dbReference type="EMBL" id="UINC01004089">
    <property type="protein sequence ID" value="SVA11702.1"/>
    <property type="molecule type" value="Genomic_DNA"/>
</dbReference>
<reference evidence="7" key="1">
    <citation type="submission" date="2018-05" db="EMBL/GenBank/DDBJ databases">
        <authorList>
            <person name="Lanie J.A."/>
            <person name="Ng W.-L."/>
            <person name="Kazmierczak K.M."/>
            <person name="Andrzejewski T.M."/>
            <person name="Davidsen T.M."/>
            <person name="Wayne K.J."/>
            <person name="Tettelin H."/>
            <person name="Glass J.I."/>
            <person name="Rusch D."/>
            <person name="Podicherti R."/>
            <person name="Tsui H.-C.T."/>
            <person name="Winkler M.E."/>
        </authorList>
    </citation>
    <scope>NUCLEOTIDE SEQUENCE</scope>
</reference>